<comment type="subcellular location">
    <subcellularLocation>
        <location evidence="10">Cytoplasm</location>
    </subcellularLocation>
</comment>
<dbReference type="InterPro" id="IPR013035">
    <property type="entry name" value="PEP_carboxykinase_C"/>
</dbReference>
<feature type="binding site" evidence="10">
    <location>
        <position position="197"/>
    </location>
    <ligand>
        <name>substrate</name>
    </ligand>
</feature>
<dbReference type="InterPro" id="IPR001272">
    <property type="entry name" value="PEP_carboxykinase_ATP"/>
</dbReference>
<evidence type="ECO:0000256" key="5">
    <source>
        <dbReference type="ARBA" id="ARBA00022741"/>
    </source>
</evidence>
<dbReference type="GO" id="GO:0006094">
    <property type="term" value="P:gluconeogenesis"/>
    <property type="evidence" value="ECO:0007669"/>
    <property type="project" value="UniProtKB-UniRule"/>
</dbReference>
<dbReference type="HAMAP" id="MF_00453">
    <property type="entry name" value="PEPCK_ATP"/>
    <property type="match status" value="1"/>
</dbReference>
<dbReference type="PANTHER" id="PTHR30031">
    <property type="entry name" value="PHOSPHOENOLPYRUVATE CARBOXYKINASE ATP"/>
    <property type="match status" value="1"/>
</dbReference>
<keyword evidence="12" id="KW-1185">Reference proteome</keyword>
<feature type="binding site" evidence="10">
    <location>
        <position position="444"/>
    </location>
    <ligand>
        <name>ATP</name>
        <dbReference type="ChEBI" id="CHEBI:30616"/>
    </ligand>
</feature>
<comment type="cofactor">
    <cofactor evidence="10">
        <name>Mn(2+)</name>
        <dbReference type="ChEBI" id="CHEBI:29035"/>
    </cofactor>
    <text evidence="10">Binds 1 Mn(2+) ion per subunit.</text>
</comment>
<feature type="binding site" evidence="10">
    <location>
        <position position="197"/>
    </location>
    <ligand>
        <name>Mn(2+)</name>
        <dbReference type="ChEBI" id="CHEBI:29035"/>
    </ligand>
</feature>
<keyword evidence="11" id="KW-0418">Kinase</keyword>
<dbReference type="NCBIfam" id="NF006820">
    <property type="entry name" value="PRK09344.1-2"/>
    <property type="match status" value="1"/>
</dbReference>
<gene>
    <name evidence="10 11" type="primary">pckA</name>
    <name evidence="11" type="ORF">DKB62_02735</name>
</gene>
<protein>
    <recommendedName>
        <fullName evidence="3 10">Phosphoenolpyruvate carboxykinase (ATP)</fullName>
        <shortName evidence="10">PCK</shortName>
        <shortName evidence="10">PEP carboxykinase</shortName>
        <shortName evidence="10">PEPCK</shortName>
        <ecNumber evidence="3 10">4.1.1.49</ecNumber>
    </recommendedName>
</protein>
<dbReference type="SUPFAM" id="SSF53795">
    <property type="entry name" value="PEP carboxykinase-like"/>
    <property type="match status" value="1"/>
</dbReference>
<keyword evidence="7 10" id="KW-0067">ATP-binding</keyword>
<dbReference type="EMBL" id="CP029462">
    <property type="protein sequence ID" value="AXL20573.1"/>
    <property type="molecule type" value="Genomic_DNA"/>
</dbReference>
<accession>A0A346AXI0</accession>
<keyword evidence="11" id="KW-0670">Pyruvate</keyword>
<dbReference type="PANTHER" id="PTHR30031:SF0">
    <property type="entry name" value="PHOSPHOENOLPYRUVATE CARBOXYKINASE (ATP)"/>
    <property type="match status" value="1"/>
</dbReference>
<evidence type="ECO:0000256" key="7">
    <source>
        <dbReference type="ARBA" id="ARBA00022840"/>
    </source>
</evidence>
<comment type="pathway">
    <text evidence="1 10">Carbohydrate biosynthesis; gluconeogenesis.</text>
</comment>
<feature type="binding site" evidence="10">
    <location>
        <begin position="233"/>
        <end position="241"/>
    </location>
    <ligand>
        <name>ATP</name>
        <dbReference type="ChEBI" id="CHEBI:30616"/>
    </ligand>
</feature>
<dbReference type="GO" id="GO:0004612">
    <property type="term" value="F:phosphoenolpyruvate carboxykinase (ATP) activity"/>
    <property type="evidence" value="ECO:0007669"/>
    <property type="project" value="UniProtKB-UniRule"/>
</dbReference>
<keyword evidence="5 10" id="KW-0547">Nucleotide-binding</keyword>
<evidence type="ECO:0000313" key="11">
    <source>
        <dbReference type="EMBL" id="AXL20573.1"/>
    </source>
</evidence>
<evidence type="ECO:0000256" key="8">
    <source>
        <dbReference type="ARBA" id="ARBA00023239"/>
    </source>
</evidence>
<comment type="catalytic activity">
    <reaction evidence="9 10">
        <text>oxaloacetate + ATP = phosphoenolpyruvate + ADP + CO2</text>
        <dbReference type="Rhea" id="RHEA:18617"/>
        <dbReference type="ChEBI" id="CHEBI:16452"/>
        <dbReference type="ChEBI" id="CHEBI:16526"/>
        <dbReference type="ChEBI" id="CHEBI:30616"/>
        <dbReference type="ChEBI" id="CHEBI:58702"/>
        <dbReference type="ChEBI" id="CHEBI:456216"/>
        <dbReference type="EC" id="4.1.1.49"/>
    </reaction>
</comment>
<dbReference type="Proteomes" id="UP000254337">
    <property type="component" value="Chromosome"/>
</dbReference>
<feature type="binding site" evidence="10">
    <location>
        <position position="319"/>
    </location>
    <ligand>
        <name>substrate</name>
    </ligand>
</feature>
<feature type="binding site" evidence="10">
    <location>
        <position position="191"/>
    </location>
    <ligand>
        <name>substrate</name>
    </ligand>
</feature>
<dbReference type="UniPathway" id="UPA00138"/>
<keyword evidence="6 10" id="KW-0210">Decarboxylase</keyword>
<dbReference type="Gene3D" id="3.90.228.20">
    <property type="match status" value="1"/>
</dbReference>
<sequence length="532" mass="59127">MIHTYGLERIGIFYPANVYRNMSPAWLTEQALIRGEGMLSDTGALVVQTGKYTGRSPKDKFIVDTPAIHEYIAWNNVNRPISREKFDALKAKMTAYLQNRDIFLFDGFAGADLVCRKKFRIINELASENLFIRNLLIRPTADELSQFGDPDFTVIVTPGYRCDPKTDGVRSEAAIIIDYETRVVLIAGTQYAGEIKKSVFSVMNYFLPDEGVLPMHCSANMDPVTKETAIFFGLSGTGKTTLSADPNRKLIGDDEHGWSPRGIFNFEGGCYAKCINLNAEKEPDIYNAIRSGSLVENVVLDPATRRPNYFDSKYTENTRVGYPIEYIPNAAIPGIGGIPKVIIFLTADSFGVLPPISRLSKEAAMYHFITGFTSKVAGTEQGITEPVPTFSTLFGEPFMPLAPEIYAGMLGERIETYHTKVFLVNTGWTGGPYGIGSRMDLKYTRAMITAALNGRLDSVPYKHDSRFNVDVPQSCPGVPNQILNPRDTWANKKSYDIMADKVAAMFHENFTEKYPDVPEEVSDAGPKPKARL</sequence>
<keyword evidence="10" id="KW-0479">Metal-binding</keyword>
<dbReference type="PROSITE" id="PS00532">
    <property type="entry name" value="PEPCK_ATP"/>
    <property type="match status" value="1"/>
</dbReference>
<keyword evidence="11" id="KW-0808">Transferase</keyword>
<evidence type="ECO:0000256" key="2">
    <source>
        <dbReference type="ARBA" id="ARBA00006052"/>
    </source>
</evidence>
<name>A0A346AXI0_9FIRM</name>
<dbReference type="NCBIfam" id="NF006821">
    <property type="entry name" value="PRK09344.1-3"/>
    <property type="match status" value="1"/>
</dbReference>
<feature type="binding site" evidence="10">
    <location>
        <position position="319"/>
    </location>
    <ligand>
        <name>ATP</name>
        <dbReference type="ChEBI" id="CHEBI:30616"/>
    </ligand>
</feature>
<dbReference type="Gene3D" id="3.40.449.10">
    <property type="entry name" value="Phosphoenolpyruvate Carboxykinase, domain 1"/>
    <property type="match status" value="1"/>
</dbReference>
<dbReference type="PIRSF" id="PIRSF006294">
    <property type="entry name" value="PEP_crbxkin"/>
    <property type="match status" value="1"/>
</dbReference>
<proteinExistence type="inferred from homology"/>
<evidence type="ECO:0000256" key="10">
    <source>
        <dbReference type="HAMAP-Rule" id="MF_00453"/>
    </source>
</evidence>
<dbReference type="GO" id="GO:0005524">
    <property type="term" value="F:ATP binding"/>
    <property type="evidence" value="ECO:0007669"/>
    <property type="project" value="UniProtKB-UniRule"/>
</dbReference>
<reference evidence="11 12" key="1">
    <citation type="submission" date="2018-05" db="EMBL/GenBank/DDBJ databases">
        <title>Complete genome sequence of Megasphaera sp. AJH120T, isolated from the ceca of a chicken.</title>
        <authorList>
            <person name="Maki J."/>
            <person name="Looft T."/>
        </authorList>
    </citation>
    <scope>NUCLEOTIDE SEQUENCE [LARGE SCALE GENOMIC DNA]</scope>
    <source>
        <strain evidence="11 12">AJH120</strain>
    </source>
</reference>
<dbReference type="NCBIfam" id="TIGR00224">
    <property type="entry name" value="pckA"/>
    <property type="match status" value="1"/>
</dbReference>
<organism evidence="11 12">
    <name type="scientific">Megasphaera stantonii</name>
    <dbReference type="NCBI Taxonomy" id="2144175"/>
    <lineage>
        <taxon>Bacteria</taxon>
        <taxon>Bacillati</taxon>
        <taxon>Bacillota</taxon>
        <taxon>Negativicutes</taxon>
        <taxon>Veillonellales</taxon>
        <taxon>Veillonellaceae</taxon>
        <taxon>Megasphaera</taxon>
    </lineage>
</organism>
<dbReference type="AlphaFoldDB" id="A0A346AXI0"/>
<dbReference type="InterPro" id="IPR008210">
    <property type="entry name" value="PEP_carboxykinase_N"/>
</dbReference>
<dbReference type="SUPFAM" id="SSF68923">
    <property type="entry name" value="PEP carboxykinase N-terminal domain"/>
    <property type="match status" value="1"/>
</dbReference>
<keyword evidence="10" id="KW-0963">Cytoplasm</keyword>
<feature type="binding site" evidence="10">
    <location>
        <position position="197"/>
    </location>
    <ligand>
        <name>ATP</name>
        <dbReference type="ChEBI" id="CHEBI:30616"/>
    </ligand>
</feature>
<feature type="binding site" evidence="10">
    <location>
        <position position="55"/>
    </location>
    <ligand>
        <name>substrate</name>
    </ligand>
</feature>
<keyword evidence="8 10" id="KW-0456">Lyase</keyword>
<dbReference type="FunFam" id="2.170.8.10:FF:000001">
    <property type="entry name" value="Phosphoenolpyruvate carboxykinase (ATP)"/>
    <property type="match status" value="1"/>
</dbReference>
<feature type="binding site" evidence="10">
    <location>
        <position position="216"/>
    </location>
    <ligand>
        <name>ATP</name>
        <dbReference type="ChEBI" id="CHEBI:30616"/>
    </ligand>
</feature>
<feature type="binding site" evidence="10">
    <location>
        <position position="254"/>
    </location>
    <ligand>
        <name>Mn(2+)</name>
        <dbReference type="ChEBI" id="CHEBI:29035"/>
    </ligand>
</feature>
<dbReference type="GO" id="GO:0016301">
    <property type="term" value="F:kinase activity"/>
    <property type="evidence" value="ECO:0007669"/>
    <property type="project" value="UniProtKB-KW"/>
</dbReference>
<evidence type="ECO:0000256" key="1">
    <source>
        <dbReference type="ARBA" id="ARBA00004742"/>
    </source>
</evidence>
<evidence type="ECO:0000256" key="6">
    <source>
        <dbReference type="ARBA" id="ARBA00022793"/>
    </source>
</evidence>
<evidence type="ECO:0000256" key="4">
    <source>
        <dbReference type="ARBA" id="ARBA00022432"/>
    </source>
</evidence>
<evidence type="ECO:0000313" key="12">
    <source>
        <dbReference type="Proteomes" id="UP000254337"/>
    </source>
</evidence>
<evidence type="ECO:0000256" key="9">
    <source>
        <dbReference type="ARBA" id="ARBA00047371"/>
    </source>
</evidence>
<dbReference type="Gene3D" id="2.170.8.10">
    <property type="entry name" value="Phosphoenolpyruvate Carboxykinase, domain 2"/>
    <property type="match status" value="1"/>
</dbReference>
<dbReference type="GO" id="GO:0046872">
    <property type="term" value="F:metal ion binding"/>
    <property type="evidence" value="ECO:0007669"/>
    <property type="project" value="UniProtKB-KW"/>
</dbReference>
<dbReference type="OrthoDB" id="9806325at2"/>
<keyword evidence="10" id="KW-0464">Manganese</keyword>
<evidence type="ECO:0000256" key="3">
    <source>
        <dbReference type="ARBA" id="ARBA00012363"/>
    </source>
</evidence>
<dbReference type="CDD" id="cd00484">
    <property type="entry name" value="PEPCK_ATP"/>
    <property type="match status" value="1"/>
</dbReference>
<comment type="function">
    <text evidence="10">Involved in the gluconeogenesis. Catalyzes the conversion of oxaloacetate (OAA) to phosphoenolpyruvate (PEP) through direct phosphoryl transfer between the nucleoside triphosphate and OAA.</text>
</comment>
<dbReference type="RefSeq" id="WP_107195708.1">
    <property type="nucleotide sequence ID" value="NZ_CP029462.1"/>
</dbReference>
<keyword evidence="4 10" id="KW-0312">Gluconeogenesis</keyword>
<feature type="binding site" evidence="10">
    <location>
        <position position="216"/>
    </location>
    <ligand>
        <name>Mn(2+)</name>
        <dbReference type="ChEBI" id="CHEBI:29035"/>
    </ligand>
</feature>
<comment type="similarity">
    <text evidence="2 10">Belongs to the phosphoenolpyruvate carboxykinase (ATP) family.</text>
</comment>
<dbReference type="Pfam" id="PF01293">
    <property type="entry name" value="PEPCK_ATP"/>
    <property type="match status" value="1"/>
</dbReference>
<feature type="binding site" evidence="10">
    <location>
        <position position="282"/>
    </location>
    <ligand>
        <name>ATP</name>
        <dbReference type="ChEBI" id="CHEBI:30616"/>
    </ligand>
</feature>
<dbReference type="InterPro" id="IPR015994">
    <property type="entry name" value="PEPCK_ATP_CS"/>
</dbReference>
<comment type="caution">
    <text evidence="10">Lacks conserved residue(s) required for the propagation of feature annotation.</text>
</comment>
<dbReference type="GO" id="GO:0005829">
    <property type="term" value="C:cytosol"/>
    <property type="evidence" value="ECO:0007669"/>
    <property type="project" value="TreeGrafter"/>
</dbReference>
<dbReference type="EC" id="4.1.1.49" evidence="3 10"/>
<dbReference type="KEGG" id="meg:DKB62_02735"/>